<name>A0A812BNL2_ACAPH</name>
<organism evidence="2 3">
    <name type="scientific">Acanthosepion pharaonis</name>
    <name type="common">Pharaoh cuttlefish</name>
    <name type="synonym">Sepia pharaonis</name>
    <dbReference type="NCBI Taxonomy" id="158019"/>
    <lineage>
        <taxon>Eukaryota</taxon>
        <taxon>Metazoa</taxon>
        <taxon>Spiralia</taxon>
        <taxon>Lophotrochozoa</taxon>
        <taxon>Mollusca</taxon>
        <taxon>Cephalopoda</taxon>
        <taxon>Coleoidea</taxon>
        <taxon>Decapodiformes</taxon>
        <taxon>Sepiida</taxon>
        <taxon>Sepiina</taxon>
        <taxon>Sepiidae</taxon>
        <taxon>Acanthosepion</taxon>
    </lineage>
</organism>
<sequence length="166" mass="17679">MQEARMPASKLPHSYQDGSTEVQGRRGHYRPGKAAGVLGGALSGAVCSPECGDECRPGCLAQSPSHRGVGCRALCRGTRKSHRLSPARGPPGRDEIPSEVLKSGKPVLLPHLHKLLCPCWEKGHMLQDMRDANIVTLYKNKEVTTATAITTTASSGKSLPTSSCHT</sequence>
<dbReference type="OrthoDB" id="9802488at2759"/>
<evidence type="ECO:0000256" key="1">
    <source>
        <dbReference type="SAM" id="MobiDB-lite"/>
    </source>
</evidence>
<evidence type="ECO:0000313" key="2">
    <source>
        <dbReference type="EMBL" id="CAE1235979.1"/>
    </source>
</evidence>
<proteinExistence type="predicted"/>
<dbReference type="Proteomes" id="UP000597762">
    <property type="component" value="Unassembled WGS sequence"/>
</dbReference>
<evidence type="ECO:0000313" key="3">
    <source>
        <dbReference type="Proteomes" id="UP000597762"/>
    </source>
</evidence>
<feature type="region of interest" description="Disordered" evidence="1">
    <location>
        <begin position="1"/>
        <end position="28"/>
    </location>
</feature>
<dbReference type="AlphaFoldDB" id="A0A812BNL2"/>
<reference evidence="2" key="1">
    <citation type="submission" date="2021-01" db="EMBL/GenBank/DDBJ databases">
        <authorList>
            <person name="Li R."/>
            <person name="Bekaert M."/>
        </authorList>
    </citation>
    <scope>NUCLEOTIDE SEQUENCE</scope>
    <source>
        <strain evidence="2">Farmed</strain>
    </source>
</reference>
<comment type="caution">
    <text evidence="2">The sequence shown here is derived from an EMBL/GenBank/DDBJ whole genome shotgun (WGS) entry which is preliminary data.</text>
</comment>
<accession>A0A812BNL2</accession>
<dbReference type="EMBL" id="CAHIKZ030000730">
    <property type="protein sequence ID" value="CAE1235979.1"/>
    <property type="molecule type" value="Genomic_DNA"/>
</dbReference>
<feature type="region of interest" description="Disordered" evidence="1">
    <location>
        <begin position="79"/>
        <end position="99"/>
    </location>
</feature>
<gene>
    <name evidence="2" type="ORF">SPHA_20001</name>
</gene>
<protein>
    <submittedName>
        <fullName evidence="2">Uncharacterized protein</fullName>
    </submittedName>
</protein>
<keyword evidence="3" id="KW-1185">Reference proteome</keyword>